<dbReference type="EMBL" id="CM046389">
    <property type="protein sequence ID" value="KAI8569617.1"/>
    <property type="molecule type" value="Genomic_DNA"/>
</dbReference>
<evidence type="ECO:0000313" key="1">
    <source>
        <dbReference type="EMBL" id="KAI8569617.1"/>
    </source>
</evidence>
<organism evidence="1 2">
    <name type="scientific">Rhododendron molle</name>
    <name type="common">Chinese azalea</name>
    <name type="synonym">Azalea mollis</name>
    <dbReference type="NCBI Taxonomy" id="49168"/>
    <lineage>
        <taxon>Eukaryota</taxon>
        <taxon>Viridiplantae</taxon>
        <taxon>Streptophyta</taxon>
        <taxon>Embryophyta</taxon>
        <taxon>Tracheophyta</taxon>
        <taxon>Spermatophyta</taxon>
        <taxon>Magnoliopsida</taxon>
        <taxon>eudicotyledons</taxon>
        <taxon>Gunneridae</taxon>
        <taxon>Pentapetalae</taxon>
        <taxon>asterids</taxon>
        <taxon>Ericales</taxon>
        <taxon>Ericaceae</taxon>
        <taxon>Ericoideae</taxon>
        <taxon>Rhodoreae</taxon>
        <taxon>Rhododendron</taxon>
    </lineage>
</organism>
<gene>
    <name evidence="1" type="ORF">RHMOL_Rhmol02G0291600</name>
</gene>
<keyword evidence="2" id="KW-1185">Reference proteome</keyword>
<reference evidence="1" key="1">
    <citation type="submission" date="2022-02" db="EMBL/GenBank/DDBJ databases">
        <title>Plant Genome Project.</title>
        <authorList>
            <person name="Zhang R.-G."/>
        </authorList>
    </citation>
    <scope>NUCLEOTIDE SEQUENCE</scope>
    <source>
        <strain evidence="1">AT1</strain>
    </source>
</reference>
<evidence type="ECO:0000313" key="2">
    <source>
        <dbReference type="Proteomes" id="UP001062846"/>
    </source>
</evidence>
<sequence length="237" mass="27501">MLSGWFVNVYRYMKVLKGYARNKARPEGSIAEGYIDNECMTFCSMYFEGIETRFNRAERNYEGDASTNQGSGLPIFSQNACGLGAAKYDELNREELAMAHTYVLNNCEEVYPYIEQHKEELKRQSNRNIEKRHQSEFQKWFLELVTRKWEEGSEGVTIQLLNLARGPDRRVTRYNGCLVKGFRFHTQEREMHQKCQNSGVVVMGNHKGESIDFYGVVKDVIELSYLGGNHIMLFKCV</sequence>
<dbReference type="Proteomes" id="UP001062846">
    <property type="component" value="Chromosome 2"/>
</dbReference>
<comment type="caution">
    <text evidence="1">The sequence shown here is derived from an EMBL/GenBank/DDBJ whole genome shotgun (WGS) entry which is preliminary data.</text>
</comment>
<name>A0ACC0PV30_RHOML</name>
<accession>A0ACC0PV30</accession>
<proteinExistence type="predicted"/>
<protein>
    <submittedName>
        <fullName evidence="1">Uncharacterized protein</fullName>
    </submittedName>
</protein>